<keyword evidence="2" id="KW-1185">Reference proteome</keyword>
<name>A0ABY9VF03_9BACI</name>
<evidence type="ECO:0000313" key="1">
    <source>
        <dbReference type="EMBL" id="WNF22496.1"/>
    </source>
</evidence>
<reference evidence="1 2" key="1">
    <citation type="submission" date="2023-09" db="EMBL/GenBank/DDBJ databases">
        <title>Microbial mechanism of fulvic acid promoting antimony reduction mineralization in rice fields.</title>
        <authorList>
            <person name="Chen G."/>
            <person name="Lan J."/>
        </authorList>
    </citation>
    <scope>NUCLEOTIDE SEQUENCE [LARGE SCALE GENOMIC DNA]</scope>
    <source>
        <strain evidence="1 2">PS1</strain>
    </source>
</reference>
<sequence length="177" mass="20319">MYRKKGINYLSFILLILLFALTACTQSPDFELYKGKPLKIAVVGEPPEVKEEQVIFTKISFDSMASKELKSYDAVFITENSLSEASESQYADVYLNSLIPFFFISANNHIPFTVKETAYNESWNWTAGQSYAVGVLNSKDDESLKSWKYGLYNDKKTDEHIKDVYSRIFKTIDELNQ</sequence>
<organism evidence="1 2">
    <name type="scientific">Mesobacillus jeotgali</name>
    <dbReference type="NCBI Taxonomy" id="129985"/>
    <lineage>
        <taxon>Bacteria</taxon>
        <taxon>Bacillati</taxon>
        <taxon>Bacillota</taxon>
        <taxon>Bacilli</taxon>
        <taxon>Bacillales</taxon>
        <taxon>Bacillaceae</taxon>
        <taxon>Mesobacillus</taxon>
    </lineage>
</organism>
<accession>A0ABY9VF03</accession>
<dbReference type="PROSITE" id="PS51257">
    <property type="entry name" value="PROKAR_LIPOPROTEIN"/>
    <property type="match status" value="1"/>
</dbReference>
<dbReference type="RefSeq" id="WP_311072626.1">
    <property type="nucleotide sequence ID" value="NZ_CP134494.1"/>
</dbReference>
<protein>
    <recommendedName>
        <fullName evidence="3">Lipoprotein</fullName>
    </recommendedName>
</protein>
<proteinExistence type="predicted"/>
<dbReference type="Proteomes" id="UP001303324">
    <property type="component" value="Chromosome"/>
</dbReference>
<evidence type="ECO:0008006" key="3">
    <source>
        <dbReference type="Google" id="ProtNLM"/>
    </source>
</evidence>
<evidence type="ECO:0000313" key="2">
    <source>
        <dbReference type="Proteomes" id="UP001303324"/>
    </source>
</evidence>
<dbReference type="EMBL" id="CP134494">
    <property type="protein sequence ID" value="WNF22496.1"/>
    <property type="molecule type" value="Genomic_DNA"/>
</dbReference>
<gene>
    <name evidence="1" type="ORF">RH061_20435</name>
</gene>